<comment type="caution">
    <text evidence="1">The sequence shown here is derived from an EMBL/GenBank/DDBJ whole genome shotgun (WGS) entry which is preliminary data.</text>
</comment>
<keyword evidence="2" id="KW-1185">Reference proteome</keyword>
<proteinExistence type="predicted"/>
<dbReference type="AlphaFoldDB" id="A0A1V8RNX0"/>
<evidence type="ECO:0000313" key="2">
    <source>
        <dbReference type="Proteomes" id="UP000191905"/>
    </source>
</evidence>
<sequence>MENRTARIVEDSAASLEEARENAEMVFVEPAGRMFDAILDEAGVDRRKSCEATAPISPADH</sequence>
<dbReference type="EMBL" id="MDET01000023">
    <property type="protein sequence ID" value="OQM74890.1"/>
    <property type="molecule type" value="Genomic_DNA"/>
</dbReference>
<name>A0A1V8RNX0_9HYPH</name>
<reference evidence="1 2" key="1">
    <citation type="journal article" date="2016" name="Int. J. Syst. Evol. Microbiol.">
        <title>Pseudaminobacter manganicus sp. nov., isolated from sludge of a manganese mine.</title>
        <authorList>
            <person name="Li J."/>
            <person name="Huang J."/>
            <person name="Liao S."/>
            <person name="Wang G."/>
        </authorList>
    </citation>
    <scope>NUCLEOTIDE SEQUENCE [LARGE SCALE GENOMIC DNA]</scope>
    <source>
        <strain evidence="1 2">JH-7</strain>
    </source>
</reference>
<dbReference type="OrthoDB" id="5290748at2"/>
<dbReference type="RefSeq" id="WP_080920426.1">
    <property type="nucleotide sequence ID" value="NZ_MDET01000023.1"/>
</dbReference>
<gene>
    <name evidence="1" type="ORF">BFN67_04540</name>
</gene>
<protein>
    <submittedName>
        <fullName evidence="1">Uncharacterized protein</fullName>
    </submittedName>
</protein>
<evidence type="ECO:0000313" key="1">
    <source>
        <dbReference type="EMBL" id="OQM74890.1"/>
    </source>
</evidence>
<dbReference type="Proteomes" id="UP000191905">
    <property type="component" value="Unassembled WGS sequence"/>
</dbReference>
<accession>A0A1V8RNX0</accession>
<organism evidence="1 2">
    <name type="scientific">Manganibacter manganicus</name>
    <dbReference type="NCBI Taxonomy" id="1873176"/>
    <lineage>
        <taxon>Bacteria</taxon>
        <taxon>Pseudomonadati</taxon>
        <taxon>Pseudomonadota</taxon>
        <taxon>Alphaproteobacteria</taxon>
        <taxon>Hyphomicrobiales</taxon>
        <taxon>Phyllobacteriaceae</taxon>
        <taxon>Manganibacter</taxon>
    </lineage>
</organism>
<dbReference type="STRING" id="1873176.BFN67_04540"/>